<dbReference type="Proteomes" id="UP000031532">
    <property type="component" value="Unassembled WGS sequence"/>
</dbReference>
<accession>A0A9X5E5F2</accession>
<dbReference type="RefSeq" id="WP_132866998.1">
    <property type="nucleotide sequence ID" value="NZ_JTJC03000003.1"/>
</dbReference>
<dbReference type="AlphaFoldDB" id="A0A9X5E5F2"/>
<gene>
    <name evidence="1" type="ORF">QH73_0012650</name>
</gene>
<sequence length="64" mass="7355">MKYRICRGAQLCAPTNVLRLYCDRLRTTIVQRSQSVCLLPQKKTDMMPVLSVIENKQNACPTQK</sequence>
<organism evidence="1 2">
    <name type="scientific">Scytonema millei VB511283</name>
    <dbReference type="NCBI Taxonomy" id="1245923"/>
    <lineage>
        <taxon>Bacteria</taxon>
        <taxon>Bacillati</taxon>
        <taxon>Cyanobacteriota</taxon>
        <taxon>Cyanophyceae</taxon>
        <taxon>Nostocales</taxon>
        <taxon>Scytonemataceae</taxon>
        <taxon>Scytonema</taxon>
    </lineage>
</organism>
<comment type="caution">
    <text evidence="1">The sequence shown here is derived from an EMBL/GenBank/DDBJ whole genome shotgun (WGS) entry which is preliminary data.</text>
</comment>
<reference evidence="1 2" key="1">
    <citation type="journal article" date="2015" name="Genome Announc.">
        <title>Draft Genome Sequence of the Terrestrial Cyanobacterium Scytonema millei VB511283, Isolated from Eastern India.</title>
        <authorList>
            <person name="Sen D."/>
            <person name="Chandrababunaidu M.M."/>
            <person name="Singh D."/>
            <person name="Sanghi N."/>
            <person name="Ghorai A."/>
            <person name="Mishra G.P."/>
            <person name="Madduluri M."/>
            <person name="Adhikary S.P."/>
            <person name="Tripathy S."/>
        </authorList>
    </citation>
    <scope>NUCLEOTIDE SEQUENCE [LARGE SCALE GENOMIC DNA]</scope>
    <source>
        <strain evidence="1 2">VB511283</strain>
    </source>
</reference>
<evidence type="ECO:0000313" key="1">
    <source>
        <dbReference type="EMBL" id="NHC35499.1"/>
    </source>
</evidence>
<protein>
    <submittedName>
        <fullName evidence="1">Uncharacterized protein</fullName>
    </submittedName>
</protein>
<evidence type="ECO:0000313" key="2">
    <source>
        <dbReference type="Proteomes" id="UP000031532"/>
    </source>
</evidence>
<name>A0A9X5E5F2_9CYAN</name>
<dbReference type="EMBL" id="JTJC03000003">
    <property type="protein sequence ID" value="NHC35499.1"/>
    <property type="molecule type" value="Genomic_DNA"/>
</dbReference>
<keyword evidence="2" id="KW-1185">Reference proteome</keyword>
<proteinExistence type="predicted"/>